<evidence type="ECO:0000313" key="3">
    <source>
        <dbReference type="Proteomes" id="UP000177130"/>
    </source>
</evidence>
<gene>
    <name evidence="2" type="ORF">A3C72_03495</name>
</gene>
<protein>
    <recommendedName>
        <fullName evidence="4">LVIVD repeat protein</fullName>
    </recommendedName>
</protein>
<keyword evidence="1" id="KW-0472">Membrane</keyword>
<name>A0A1G2MK55_9BACT</name>
<sequence>MEDMKKNTERGAATIELLIALAVGVIFITGATLVSFGAQTSGLDTGLTNEGLRLAELGTADTVASVAAAWNYTPTELTGFYDSVTNIDDISDCMKSVDRDTTWTSEKNRGQYSSMKTLVANWAAAKANGGGCSPIPPSDEWDNPDSFGSVDLSGADGTGVDVRSVGGINYAFVTADPGALPAEDFMVVDVSDPDNIDPSIDVRAINTGLGLNGVAVGGNYAYVLQNKNTEQLQVIDITTPLNPLLIAGAATLPNITFTCPPPGSVPCLAGRSIAYSAQRVYVGTQYLFNGALPETKNNEFHIYDVSSPSSPVWLGSLNVNHNVNDIEIDGNYAYLATSDDVGELTIVDISNPAFPTIAGKFDAKKMLGGASDEDGWSVDVVATIAYLGRERVNDSDEERDFYILDVSNPSLVTIVGSKLVGMTPGSDIYVSGVAKQGNFAFISTTDSNEPFYVIDITNPANPINHSTCGLNFSQVTRGLKYFDNFIFTVNRSNDILRIIYDQPTACS</sequence>
<evidence type="ECO:0000256" key="1">
    <source>
        <dbReference type="SAM" id="Phobius"/>
    </source>
</evidence>
<reference evidence="2 3" key="1">
    <citation type="journal article" date="2016" name="Nat. Commun.">
        <title>Thousands of microbial genomes shed light on interconnected biogeochemical processes in an aquifer system.</title>
        <authorList>
            <person name="Anantharaman K."/>
            <person name="Brown C.T."/>
            <person name="Hug L.A."/>
            <person name="Sharon I."/>
            <person name="Castelle C.J."/>
            <person name="Probst A.J."/>
            <person name="Thomas B.C."/>
            <person name="Singh A."/>
            <person name="Wilkins M.J."/>
            <person name="Karaoz U."/>
            <person name="Brodie E.L."/>
            <person name="Williams K.H."/>
            <person name="Hubbard S.S."/>
            <person name="Banfield J.F."/>
        </authorList>
    </citation>
    <scope>NUCLEOTIDE SEQUENCE [LARGE SCALE GENOMIC DNA]</scope>
</reference>
<proteinExistence type="predicted"/>
<feature type="transmembrane region" description="Helical" evidence="1">
    <location>
        <begin position="12"/>
        <end position="38"/>
    </location>
</feature>
<accession>A0A1G2MK55</accession>
<comment type="caution">
    <text evidence="2">The sequence shown here is derived from an EMBL/GenBank/DDBJ whole genome shotgun (WGS) entry which is preliminary data.</text>
</comment>
<dbReference type="Pfam" id="PF08309">
    <property type="entry name" value="LVIVD"/>
    <property type="match status" value="5"/>
</dbReference>
<evidence type="ECO:0008006" key="4">
    <source>
        <dbReference type="Google" id="ProtNLM"/>
    </source>
</evidence>
<organism evidence="2 3">
    <name type="scientific">Candidatus Taylorbacteria bacterium RIFCSPHIGHO2_02_FULL_43_32b</name>
    <dbReference type="NCBI Taxonomy" id="1802306"/>
    <lineage>
        <taxon>Bacteria</taxon>
        <taxon>Candidatus Tayloriibacteriota</taxon>
    </lineage>
</organism>
<keyword evidence="1" id="KW-1133">Transmembrane helix</keyword>
<keyword evidence="1" id="KW-0812">Transmembrane</keyword>
<dbReference type="InterPro" id="IPR011044">
    <property type="entry name" value="Quino_amine_DH_bsu"/>
</dbReference>
<dbReference type="EMBL" id="MHRK01000014">
    <property type="protein sequence ID" value="OHA24310.1"/>
    <property type="molecule type" value="Genomic_DNA"/>
</dbReference>
<dbReference type="InterPro" id="IPR013211">
    <property type="entry name" value="LVIVD"/>
</dbReference>
<dbReference type="Proteomes" id="UP000177130">
    <property type="component" value="Unassembled WGS sequence"/>
</dbReference>
<dbReference type="SUPFAM" id="SSF50969">
    <property type="entry name" value="YVTN repeat-like/Quinoprotein amine dehydrogenase"/>
    <property type="match status" value="1"/>
</dbReference>
<dbReference type="STRING" id="1802306.A3C72_03495"/>
<evidence type="ECO:0000313" key="2">
    <source>
        <dbReference type="EMBL" id="OHA24310.1"/>
    </source>
</evidence>
<dbReference type="AlphaFoldDB" id="A0A1G2MK55"/>